<sequence length="340" mass="39870">MSQIFNNDLFLRNIFKYCDQSTLSQATRISHICYITGIPILYKEPIISTQKAFFKLLLTLFETFDNSYSWDPSSFNFVPNIDKDKKILDFPSIHEKKHLNNDFQQVSNKFLQSELLNKKRKNSDSQNTTNYVPQVNSSLERNKNSATDNENFTLKTAAYNKENFTEIPKDFNEIDTIYKKPCSFGWQMEYWPSIVIYHRKIEFLQGQPQFISVQRKENIDFFQENVIPSKLIEEDPSFRKRLNNPSSDKITRKLASILNLQNRALYPNLSLCNLIQKLDLSQLTFRWTWLSPAAASFLMQFMTSLKHLDLTSCSYIHLKDLPKWSSLFGSKLNTLILDDL</sequence>
<dbReference type="AlphaFoldDB" id="A0A1R1XF28"/>
<name>A0A1R1XF28_9FUNG</name>
<comment type="caution">
    <text evidence="1">The sequence shown here is derived from an EMBL/GenBank/DDBJ whole genome shotgun (WGS) entry which is preliminary data.</text>
</comment>
<keyword evidence="2" id="KW-1185">Reference proteome</keyword>
<reference evidence="2" key="1">
    <citation type="submission" date="2017-01" db="EMBL/GenBank/DDBJ databases">
        <authorList>
            <person name="Wang Y."/>
            <person name="White M."/>
            <person name="Kvist S."/>
            <person name="Moncalvo J.-M."/>
        </authorList>
    </citation>
    <scope>NUCLEOTIDE SEQUENCE [LARGE SCALE GENOMIC DNA]</scope>
    <source>
        <strain evidence="2">ID-206-W2</strain>
    </source>
</reference>
<proteinExistence type="predicted"/>
<dbReference type="OrthoDB" id="421226at2759"/>
<dbReference type="Proteomes" id="UP000187429">
    <property type="component" value="Unassembled WGS sequence"/>
</dbReference>
<feature type="non-terminal residue" evidence="1">
    <location>
        <position position="340"/>
    </location>
</feature>
<accession>A0A1R1XF28</accession>
<gene>
    <name evidence="1" type="ORF">AYI69_g9074</name>
</gene>
<protein>
    <submittedName>
        <fullName evidence="1">Uncharacterized protein</fullName>
    </submittedName>
</protein>
<organism evidence="1 2">
    <name type="scientific">Smittium culicis</name>
    <dbReference type="NCBI Taxonomy" id="133412"/>
    <lineage>
        <taxon>Eukaryota</taxon>
        <taxon>Fungi</taxon>
        <taxon>Fungi incertae sedis</taxon>
        <taxon>Zoopagomycota</taxon>
        <taxon>Kickxellomycotina</taxon>
        <taxon>Harpellomycetes</taxon>
        <taxon>Harpellales</taxon>
        <taxon>Legeriomycetaceae</taxon>
        <taxon>Smittium</taxon>
    </lineage>
</organism>
<evidence type="ECO:0000313" key="1">
    <source>
        <dbReference type="EMBL" id="OMJ13240.1"/>
    </source>
</evidence>
<dbReference type="EMBL" id="LSSM01005166">
    <property type="protein sequence ID" value="OMJ13240.1"/>
    <property type="molecule type" value="Genomic_DNA"/>
</dbReference>
<evidence type="ECO:0000313" key="2">
    <source>
        <dbReference type="Proteomes" id="UP000187429"/>
    </source>
</evidence>